<dbReference type="Gene3D" id="3.10.20.870">
    <property type="entry name" value="PFU (PLAA family ubiquitin binding), C-terminal domain"/>
    <property type="match status" value="1"/>
</dbReference>
<dbReference type="PROSITE" id="PS51394">
    <property type="entry name" value="PFU"/>
    <property type="match status" value="1"/>
</dbReference>
<dbReference type="Gene3D" id="1.20.58.2190">
    <property type="match status" value="1"/>
</dbReference>
<reference evidence="3" key="1">
    <citation type="submission" date="2021-01" db="EMBL/GenBank/DDBJ databases">
        <authorList>
            <person name="Corre E."/>
            <person name="Pelletier E."/>
            <person name="Niang G."/>
            <person name="Scheremetjew M."/>
            <person name="Finn R."/>
            <person name="Kale V."/>
            <person name="Holt S."/>
            <person name="Cochrane G."/>
            <person name="Meng A."/>
            <person name="Brown T."/>
            <person name="Cohen L."/>
        </authorList>
    </citation>
    <scope>NUCLEOTIDE SEQUENCE</scope>
    <source>
        <strain evidence="3">RCC856</strain>
    </source>
</reference>
<dbReference type="EMBL" id="HBHU01012044">
    <property type="protein sequence ID" value="CAE0026266.1"/>
    <property type="molecule type" value="Transcribed_RNA"/>
</dbReference>
<dbReference type="SUPFAM" id="SSF143503">
    <property type="entry name" value="PUG domain-like"/>
    <property type="match status" value="1"/>
</dbReference>
<name>A0A7S2Z8E4_9CHLO</name>
<dbReference type="Pfam" id="PF09070">
    <property type="entry name" value="PFU"/>
    <property type="match status" value="1"/>
</dbReference>
<dbReference type="Pfam" id="PF09409">
    <property type="entry name" value="PUB"/>
    <property type="match status" value="1"/>
</dbReference>
<dbReference type="InterPro" id="IPR015155">
    <property type="entry name" value="PFU"/>
</dbReference>
<protein>
    <recommendedName>
        <fullName evidence="1">PFU domain-containing protein</fullName>
    </recommendedName>
</protein>
<accession>A0A7S2Z8E4</accession>
<dbReference type="EMBL" id="HBHU01012045">
    <property type="protein sequence ID" value="CAE0026267.1"/>
    <property type="molecule type" value="Transcribed_RNA"/>
</dbReference>
<sequence>MVAPDKMFDGQHYDYVFDVDVQDGVPPLKLPYNRGENPYEAADRFLLAHTLPASYREQVVQFIIQNTGGAGQAAAAAAAAAPSSDFVDPYSRTRDNEVKVGEIRSLLAKIKASYPEERATVALKTLNAYCLNLLKQPAEEKFRRIRKSNAAFQQRVASLEGGEGCKVLELVGFRTDDSGEFYVVNEALFDRKAVEATCSELGR</sequence>
<dbReference type="CDD" id="cd09212">
    <property type="entry name" value="PUB"/>
    <property type="match status" value="1"/>
</dbReference>
<dbReference type="PANTHER" id="PTHR46713">
    <property type="entry name" value="F13M7.16 PROTEIN"/>
    <property type="match status" value="1"/>
</dbReference>
<dbReference type="InterPro" id="IPR038122">
    <property type="entry name" value="PFU_sf"/>
</dbReference>
<dbReference type="InterPro" id="IPR018997">
    <property type="entry name" value="PUB_domain"/>
</dbReference>
<organism evidence="3">
    <name type="scientific">Chloropicon laureae</name>
    <dbReference type="NCBI Taxonomy" id="464258"/>
    <lineage>
        <taxon>Eukaryota</taxon>
        <taxon>Viridiplantae</taxon>
        <taxon>Chlorophyta</taxon>
        <taxon>Chloropicophyceae</taxon>
        <taxon>Chloropicales</taxon>
        <taxon>Chloropicaceae</taxon>
        <taxon>Chloropicon</taxon>
    </lineage>
</organism>
<dbReference type="InterPro" id="IPR036339">
    <property type="entry name" value="PUB-like_dom_sf"/>
</dbReference>
<dbReference type="SMART" id="SM00580">
    <property type="entry name" value="PUG"/>
    <property type="match status" value="1"/>
</dbReference>
<feature type="domain" description="PFU" evidence="1">
    <location>
        <begin position="1"/>
        <end position="77"/>
    </location>
</feature>
<evidence type="ECO:0000313" key="3">
    <source>
        <dbReference type="EMBL" id="CAE0026267.1"/>
    </source>
</evidence>
<gene>
    <name evidence="2" type="ORF">CLAU1311_LOCUS7852</name>
    <name evidence="3" type="ORF">CLAU1311_LOCUS7853</name>
</gene>
<proteinExistence type="predicted"/>
<evidence type="ECO:0000313" key="2">
    <source>
        <dbReference type="EMBL" id="CAE0026266.1"/>
    </source>
</evidence>
<dbReference type="PANTHER" id="PTHR46713:SF1">
    <property type="entry name" value="F13M7.16 PROTEIN"/>
    <property type="match status" value="1"/>
</dbReference>
<dbReference type="AlphaFoldDB" id="A0A7S2Z8E4"/>
<evidence type="ECO:0000259" key="1">
    <source>
        <dbReference type="PROSITE" id="PS51394"/>
    </source>
</evidence>